<sequence length="52" mass="5586">MGLEDALCRLGEDGPTGPPVNWILVRNYGRFASFLSDFKMLAAPTARASCIG</sequence>
<dbReference type="EMBL" id="KB469328">
    <property type="protein sequence ID" value="EPQ50197.1"/>
    <property type="molecule type" value="Genomic_DNA"/>
</dbReference>
<accession>S7PS37</accession>
<dbReference type="RefSeq" id="XP_007871346.1">
    <property type="nucleotide sequence ID" value="XM_007873155.1"/>
</dbReference>
<name>S7PS37_GLOTA</name>
<gene>
    <name evidence="1" type="ORF">GLOTRDRAFT_134167</name>
</gene>
<reference evidence="1 2" key="1">
    <citation type="journal article" date="2012" name="Science">
        <title>The Paleozoic origin of enzymatic lignin decomposition reconstructed from 31 fungal genomes.</title>
        <authorList>
            <person name="Floudas D."/>
            <person name="Binder M."/>
            <person name="Riley R."/>
            <person name="Barry K."/>
            <person name="Blanchette R.A."/>
            <person name="Henrissat B."/>
            <person name="Martinez A.T."/>
            <person name="Otillar R."/>
            <person name="Spatafora J.W."/>
            <person name="Yadav J.S."/>
            <person name="Aerts A."/>
            <person name="Benoit I."/>
            <person name="Boyd A."/>
            <person name="Carlson A."/>
            <person name="Copeland A."/>
            <person name="Coutinho P.M."/>
            <person name="de Vries R.P."/>
            <person name="Ferreira P."/>
            <person name="Findley K."/>
            <person name="Foster B."/>
            <person name="Gaskell J."/>
            <person name="Glotzer D."/>
            <person name="Gorecki P."/>
            <person name="Heitman J."/>
            <person name="Hesse C."/>
            <person name="Hori C."/>
            <person name="Igarashi K."/>
            <person name="Jurgens J.A."/>
            <person name="Kallen N."/>
            <person name="Kersten P."/>
            <person name="Kohler A."/>
            <person name="Kuees U."/>
            <person name="Kumar T.K.A."/>
            <person name="Kuo A."/>
            <person name="LaButti K."/>
            <person name="Larrondo L.F."/>
            <person name="Lindquist E."/>
            <person name="Ling A."/>
            <person name="Lombard V."/>
            <person name="Lucas S."/>
            <person name="Lundell T."/>
            <person name="Martin R."/>
            <person name="McLaughlin D.J."/>
            <person name="Morgenstern I."/>
            <person name="Morin E."/>
            <person name="Murat C."/>
            <person name="Nagy L.G."/>
            <person name="Nolan M."/>
            <person name="Ohm R.A."/>
            <person name="Patyshakuliyeva A."/>
            <person name="Rokas A."/>
            <person name="Ruiz-Duenas F.J."/>
            <person name="Sabat G."/>
            <person name="Salamov A."/>
            <person name="Samejima M."/>
            <person name="Schmutz J."/>
            <person name="Slot J.C."/>
            <person name="St John F."/>
            <person name="Stenlid J."/>
            <person name="Sun H."/>
            <person name="Sun S."/>
            <person name="Syed K."/>
            <person name="Tsang A."/>
            <person name="Wiebenga A."/>
            <person name="Young D."/>
            <person name="Pisabarro A."/>
            <person name="Eastwood D.C."/>
            <person name="Martin F."/>
            <person name="Cullen D."/>
            <person name="Grigoriev I.V."/>
            <person name="Hibbett D.S."/>
        </authorList>
    </citation>
    <scope>NUCLEOTIDE SEQUENCE [LARGE SCALE GENOMIC DNA]</scope>
    <source>
        <strain evidence="1 2">ATCC 11539</strain>
    </source>
</reference>
<evidence type="ECO:0000313" key="1">
    <source>
        <dbReference type="EMBL" id="EPQ50197.1"/>
    </source>
</evidence>
<evidence type="ECO:0000313" key="2">
    <source>
        <dbReference type="Proteomes" id="UP000030669"/>
    </source>
</evidence>
<proteinExistence type="predicted"/>
<dbReference type="GeneID" id="19302942"/>
<keyword evidence="2" id="KW-1185">Reference proteome</keyword>
<protein>
    <submittedName>
        <fullName evidence="1">Uncharacterized protein</fullName>
    </submittedName>
</protein>
<organism evidence="1 2">
    <name type="scientific">Gloeophyllum trabeum (strain ATCC 11539 / FP-39264 / Madison 617)</name>
    <name type="common">Brown rot fungus</name>
    <dbReference type="NCBI Taxonomy" id="670483"/>
    <lineage>
        <taxon>Eukaryota</taxon>
        <taxon>Fungi</taxon>
        <taxon>Dikarya</taxon>
        <taxon>Basidiomycota</taxon>
        <taxon>Agaricomycotina</taxon>
        <taxon>Agaricomycetes</taxon>
        <taxon>Gloeophyllales</taxon>
        <taxon>Gloeophyllaceae</taxon>
        <taxon>Gloeophyllum</taxon>
    </lineage>
</organism>
<dbReference type="HOGENOM" id="CLU_3087433_0_0_1"/>
<dbReference type="Proteomes" id="UP000030669">
    <property type="component" value="Unassembled WGS sequence"/>
</dbReference>
<dbReference type="AlphaFoldDB" id="S7PS37"/>
<dbReference type="KEGG" id="gtr:GLOTRDRAFT_134167"/>